<evidence type="ECO:0000259" key="2">
    <source>
        <dbReference type="Pfam" id="PF03435"/>
    </source>
</evidence>
<organism evidence="4 5">
    <name type="scientific">Cohaesibacter marisflavi</name>
    <dbReference type="NCBI Taxonomy" id="655353"/>
    <lineage>
        <taxon>Bacteria</taxon>
        <taxon>Pseudomonadati</taxon>
        <taxon>Pseudomonadota</taxon>
        <taxon>Alphaproteobacteria</taxon>
        <taxon>Hyphomicrobiales</taxon>
        <taxon>Cohaesibacteraceae</taxon>
    </lineage>
</organism>
<dbReference type="AlphaFoldDB" id="A0A1I5JVW6"/>
<dbReference type="Proteomes" id="UP000199236">
    <property type="component" value="Unassembled WGS sequence"/>
</dbReference>
<dbReference type="Gene3D" id="1.10.1870.10">
    <property type="entry name" value="Domain 3, Saccharopine reductase"/>
    <property type="match status" value="1"/>
</dbReference>
<dbReference type="GO" id="GO:0005737">
    <property type="term" value="C:cytoplasm"/>
    <property type="evidence" value="ECO:0007669"/>
    <property type="project" value="TreeGrafter"/>
</dbReference>
<proteinExistence type="predicted"/>
<dbReference type="SUPFAM" id="SSF51735">
    <property type="entry name" value="NAD(P)-binding Rossmann-fold domains"/>
    <property type="match status" value="1"/>
</dbReference>
<dbReference type="GO" id="GO:0004753">
    <property type="term" value="F:saccharopine dehydrogenase activity"/>
    <property type="evidence" value="ECO:0007669"/>
    <property type="project" value="TreeGrafter"/>
</dbReference>
<keyword evidence="1" id="KW-0560">Oxidoreductase</keyword>
<reference evidence="4 5" key="1">
    <citation type="submission" date="2016-10" db="EMBL/GenBank/DDBJ databases">
        <authorList>
            <person name="de Groot N.N."/>
        </authorList>
    </citation>
    <scope>NUCLEOTIDE SEQUENCE [LARGE SCALE GENOMIC DNA]</scope>
    <source>
        <strain evidence="4 5">CGMCC 1.9157</strain>
    </source>
</reference>
<dbReference type="InterPro" id="IPR051168">
    <property type="entry name" value="AASS"/>
</dbReference>
<feature type="domain" description="Saccharopine dehydrogenase NADP binding" evidence="2">
    <location>
        <begin position="8"/>
        <end position="119"/>
    </location>
</feature>
<dbReference type="GO" id="GO:0019878">
    <property type="term" value="P:lysine biosynthetic process via aminoadipic acid"/>
    <property type="evidence" value="ECO:0007669"/>
    <property type="project" value="TreeGrafter"/>
</dbReference>
<evidence type="ECO:0000256" key="1">
    <source>
        <dbReference type="ARBA" id="ARBA00023002"/>
    </source>
</evidence>
<dbReference type="InterPro" id="IPR036291">
    <property type="entry name" value="NAD(P)-bd_dom_sf"/>
</dbReference>
<protein>
    <submittedName>
        <fullName evidence="4">Saccharopine dehydrogenase (NADP+, L-glutamate forming)</fullName>
    </submittedName>
</protein>
<gene>
    <name evidence="4" type="ORF">SAMN04488056_112126</name>
</gene>
<name>A0A1I5JVW6_9HYPH</name>
<evidence type="ECO:0000259" key="3">
    <source>
        <dbReference type="Pfam" id="PF16653"/>
    </source>
</evidence>
<keyword evidence="5" id="KW-1185">Reference proteome</keyword>
<sequence length="396" mass="43809">MSEPLKKIHWLGAGLASVPGIRRLVAKDYPVNLWEQDLEKAKAATKGLTGNVTLHTADNDELAKAIAVGDIVVSMLPASMHLNIAKLCLEKGANFVSSSYISPEMVELDAEAKEKGLIFINEVGLDPGIDHLLSHLLIEDYKASPQFSPDNEHDYQSYCGGFPTIANDFTYKFSWSPLGVLKALKNPAKAIVEGKEIDIAKPWDAVKSYDVALAEGMETFQSYPNRNSVVFMPHYGISEDWTMKRFVRGTLRLNGWAEAWKDIFNTIETTEADKVDAELGPLSDKLWADYRYEDGEFDRVVLTVELKVMRNGITIWHKAKSMDSVGTRHASAMARLVANTVSLATEAAFKGKLKPGVQAAPSDPAVIREWLETISELGDVVHHTDYCVQSRIIAAE</sequence>
<dbReference type="Pfam" id="PF16653">
    <property type="entry name" value="Sacchrp_dh_C"/>
    <property type="match status" value="1"/>
</dbReference>
<evidence type="ECO:0000313" key="5">
    <source>
        <dbReference type="Proteomes" id="UP000199236"/>
    </source>
</evidence>
<dbReference type="InterPro" id="IPR032095">
    <property type="entry name" value="Sacchrp_dh-like_C"/>
</dbReference>
<dbReference type="SUPFAM" id="SSF55347">
    <property type="entry name" value="Glyceraldehyde-3-phosphate dehydrogenase-like, C-terminal domain"/>
    <property type="match status" value="1"/>
</dbReference>
<dbReference type="STRING" id="655353.SAMN04488056_112126"/>
<dbReference type="Pfam" id="PF03435">
    <property type="entry name" value="Sacchrp_dh_NADP"/>
    <property type="match status" value="1"/>
</dbReference>
<dbReference type="Gene3D" id="3.40.50.720">
    <property type="entry name" value="NAD(P)-binding Rossmann-like Domain"/>
    <property type="match status" value="1"/>
</dbReference>
<feature type="domain" description="Saccharopine dehydrogenase-like C-terminal" evidence="3">
    <location>
        <begin position="124"/>
        <end position="376"/>
    </location>
</feature>
<dbReference type="EMBL" id="FOVR01000012">
    <property type="protein sequence ID" value="SFO76905.1"/>
    <property type="molecule type" value="Genomic_DNA"/>
</dbReference>
<accession>A0A1I5JVW6</accession>
<dbReference type="PANTHER" id="PTHR11133:SF22">
    <property type="entry name" value="ALPHA-AMINOADIPIC SEMIALDEHYDE SYNTHASE, MITOCHONDRIAL"/>
    <property type="match status" value="1"/>
</dbReference>
<dbReference type="InterPro" id="IPR005097">
    <property type="entry name" value="Sacchrp_dh_NADP-bd"/>
</dbReference>
<dbReference type="Gene3D" id="3.30.360.10">
    <property type="entry name" value="Dihydrodipicolinate Reductase, domain 2"/>
    <property type="match status" value="1"/>
</dbReference>
<dbReference type="OrthoDB" id="973788at2"/>
<dbReference type="RefSeq" id="WP_090074807.1">
    <property type="nucleotide sequence ID" value="NZ_FOVR01000012.1"/>
</dbReference>
<evidence type="ECO:0000313" key="4">
    <source>
        <dbReference type="EMBL" id="SFO76905.1"/>
    </source>
</evidence>
<dbReference type="PANTHER" id="PTHR11133">
    <property type="entry name" value="SACCHAROPINE DEHYDROGENASE"/>
    <property type="match status" value="1"/>
</dbReference>